<dbReference type="STRING" id="913774.A0A0C3HCH6"/>
<reference evidence="2" key="2">
    <citation type="submission" date="2015-01" db="EMBL/GenBank/DDBJ databases">
        <title>Evolutionary Origins and Diversification of the Mycorrhizal Mutualists.</title>
        <authorList>
            <consortium name="DOE Joint Genome Institute"/>
            <consortium name="Mycorrhizal Genomics Consortium"/>
            <person name="Kohler A."/>
            <person name="Kuo A."/>
            <person name="Nagy L.G."/>
            <person name="Floudas D."/>
            <person name="Copeland A."/>
            <person name="Barry K.W."/>
            <person name="Cichocki N."/>
            <person name="Veneault-Fourrey C."/>
            <person name="LaButti K."/>
            <person name="Lindquist E.A."/>
            <person name="Lipzen A."/>
            <person name="Lundell T."/>
            <person name="Morin E."/>
            <person name="Murat C."/>
            <person name="Riley R."/>
            <person name="Ohm R."/>
            <person name="Sun H."/>
            <person name="Tunlid A."/>
            <person name="Henrissat B."/>
            <person name="Grigoriev I.V."/>
            <person name="Hibbett D.S."/>
            <person name="Martin F."/>
        </authorList>
    </citation>
    <scope>NUCLEOTIDE SEQUENCE [LARGE SCALE GENOMIC DNA]</scope>
    <source>
        <strain evidence="2">Zn</strain>
    </source>
</reference>
<sequence length="282" mass="32202">MQEPASSSYYEFRDRFMDAGNERLLDIDFANETANQGGLDDSQDTDHRSRLQGVPIEFIKSLCLERAFPPNHEDAGFNLALQALDYLQDLEYTRCDALQEAANNLGITKYNWREVLAGNPSALAWVNNARQWNGGLEICYAELYVGLRIWIMVHELRATPFIRENVLAVLNTLFPPNLQQLPSRIPPKVSHLYRATFYQYVVLVETSGILVFDRYVDKLEMPGNKYTWTKVRACVTDYIKLAGEMIKIAREIYGVEYFEARHSTLNDSHNTSSECPGGQNST</sequence>
<dbReference type="Proteomes" id="UP000054321">
    <property type="component" value="Unassembled WGS sequence"/>
</dbReference>
<feature type="non-terminal residue" evidence="1">
    <location>
        <position position="282"/>
    </location>
</feature>
<name>A0A0C3HCH6_OIDMZ</name>
<organism evidence="1 2">
    <name type="scientific">Oidiodendron maius (strain Zn)</name>
    <dbReference type="NCBI Taxonomy" id="913774"/>
    <lineage>
        <taxon>Eukaryota</taxon>
        <taxon>Fungi</taxon>
        <taxon>Dikarya</taxon>
        <taxon>Ascomycota</taxon>
        <taxon>Pezizomycotina</taxon>
        <taxon>Leotiomycetes</taxon>
        <taxon>Leotiomycetes incertae sedis</taxon>
        <taxon>Myxotrichaceae</taxon>
        <taxon>Oidiodendron</taxon>
    </lineage>
</organism>
<protein>
    <submittedName>
        <fullName evidence="1">Uncharacterized protein</fullName>
    </submittedName>
</protein>
<dbReference type="AlphaFoldDB" id="A0A0C3HCH6"/>
<evidence type="ECO:0000313" key="2">
    <source>
        <dbReference type="Proteomes" id="UP000054321"/>
    </source>
</evidence>
<dbReference type="InParanoid" id="A0A0C3HCH6"/>
<proteinExistence type="predicted"/>
<keyword evidence="2" id="KW-1185">Reference proteome</keyword>
<accession>A0A0C3HCH6</accession>
<dbReference type="EMBL" id="KN832876">
    <property type="protein sequence ID" value="KIN00900.1"/>
    <property type="molecule type" value="Genomic_DNA"/>
</dbReference>
<dbReference type="HOGENOM" id="CLU_988857_0_0_1"/>
<reference evidence="1 2" key="1">
    <citation type="submission" date="2014-04" db="EMBL/GenBank/DDBJ databases">
        <authorList>
            <consortium name="DOE Joint Genome Institute"/>
            <person name="Kuo A."/>
            <person name="Martino E."/>
            <person name="Perotto S."/>
            <person name="Kohler A."/>
            <person name="Nagy L.G."/>
            <person name="Floudas D."/>
            <person name="Copeland A."/>
            <person name="Barry K.W."/>
            <person name="Cichocki N."/>
            <person name="Veneault-Fourrey C."/>
            <person name="LaButti K."/>
            <person name="Lindquist E.A."/>
            <person name="Lipzen A."/>
            <person name="Lundell T."/>
            <person name="Morin E."/>
            <person name="Murat C."/>
            <person name="Sun H."/>
            <person name="Tunlid A."/>
            <person name="Henrissat B."/>
            <person name="Grigoriev I.V."/>
            <person name="Hibbett D.S."/>
            <person name="Martin F."/>
            <person name="Nordberg H.P."/>
            <person name="Cantor M.N."/>
            <person name="Hua S.X."/>
        </authorList>
    </citation>
    <scope>NUCLEOTIDE SEQUENCE [LARGE SCALE GENOMIC DNA]</scope>
    <source>
        <strain evidence="1 2">Zn</strain>
    </source>
</reference>
<dbReference type="OrthoDB" id="3533623at2759"/>
<gene>
    <name evidence="1" type="ORF">OIDMADRAFT_122779</name>
</gene>
<evidence type="ECO:0000313" key="1">
    <source>
        <dbReference type="EMBL" id="KIN00900.1"/>
    </source>
</evidence>